<sequence>MSGYLWNSFYQDDVEGFRSFLSAGQGGMKTTSNRVKTSSSIEATGRSLSFGSPGSLGTSPVLAKQKKAHGYSAQDGLTRQDINRRDHLGRTLLHLIASSRHDSTIDFATALLDFPLTDIYLQDYENGWTALHRAFYFGNVSIARSILWRETQDVLNHAHGTPKHPQPLIKIKDHEGNGPYDLLFMTLAAHSRRSTIHRSIREGTEGIRDDTSSTDETLDPTQSESIACISEQLGDEVFTFGSNKNVTLGFGDEDDRQFPERITLRRPVGLIEKQFLRYLESRSHFYGSDTNEGNMRMRNGYVDIAEVPFSVKSIPIRFRDIQMSKFHTAILTTDQESNLYICGHGKGGRLGFGDERTRYQFACVDSGGLGTKEVVQVALGHNHTLAVTSDGSVYSWGMNTFGQLGYQLSNIRPNEEPLQLVPRQIYGTLKRERVAGVAASRIHSVVFTPLSLFTFGKNEGQLGIVDSDARSLSSQASPRKVAASLFSTTISTVAAIDRATICLLANHEVWVFANYGYRRLTFPLDGFSNFFMHQVHTIPSWEDIPNRICHITGGGNTICAMSSMGEVFTCVVSLPTEMGDSHASTTNPSKIKGSFSQPRRVWSIKKGHMSARNVAVDQDGSIILATEAGTVWRQVKRSKAKHTTASEIGSQSKDYKFTRIPNLTRVCKVRASAFGAYAVIRQEYDVTKTDILDTGSPLWEAYARLMPFEELVTYATTGDHPIKLSAVEPKVQQLFSITKGIESLALKDTKDFPLEPIVVYTSLGNWGIPIHRWLLVGRSNVIRRSLNSHAHMDFLHVEETENCTRLQFEGLDPMTLFNFVYWLYTDEVVECWQFPKNARARNVRADLIRLAHRLELTGLEFAVRQIDSRRRLDDDMRIAYSDAELFTDADVLVELEDGQVSAHSEILCQRCPFFDGLFKGRTGGLWLQGRTSESGKVSIDLKHFSSETFGYVLRHIYSDAGIELFDNIQCPKVEDFLDRVLDVMAIANELLLDRLSLVCQKVIGKHVNLRNVCELLNVIAPSPAGAFRHAALDYICFNLEVLLQNGYLDELDNDLLIEVNQRVREEQRYHARAKEDDEELLLRWPELSKRRIRWGEVSIDPAMLGEKSVRDASKFPSTSFVNPLDHHPLSLPQSCDTEARNIQLAMENPTIEDQLIPIDFQWTGNFNQKCVNSTNNEATDNEANGRKYHTAYE</sequence>
<dbReference type="Proteomes" id="UP000504638">
    <property type="component" value="Unplaced"/>
</dbReference>
<name>A0A6G1FW30_9PEZI</name>
<dbReference type="PRINTS" id="PR00633">
    <property type="entry name" value="RCCNDNSATION"/>
</dbReference>
<dbReference type="RefSeq" id="XP_033531460.1">
    <property type="nucleotide sequence ID" value="XM_033681491.1"/>
</dbReference>
<reference evidence="5 7" key="1">
    <citation type="submission" date="2020-01" db="EMBL/GenBank/DDBJ databases">
        <authorList>
            <consortium name="DOE Joint Genome Institute"/>
            <person name="Haridas S."/>
            <person name="Albert R."/>
            <person name="Binder M."/>
            <person name="Bloem J."/>
            <person name="Labutti K."/>
            <person name="Salamov A."/>
            <person name="Andreopoulos B."/>
            <person name="Baker S.E."/>
            <person name="Barry K."/>
            <person name="Bills G."/>
            <person name="Bluhm B.H."/>
            <person name="Cannon C."/>
            <person name="Castanera R."/>
            <person name="Culley D.E."/>
            <person name="Daum C."/>
            <person name="Ezra D."/>
            <person name="Gonzalez J.B."/>
            <person name="Henrissat B."/>
            <person name="Kuo A."/>
            <person name="Liang C."/>
            <person name="Lipzen A."/>
            <person name="Lutzoni F."/>
            <person name="Magnuson J."/>
            <person name="Mondo S."/>
            <person name="Nolan M."/>
            <person name="Ohm R."/>
            <person name="Pangilinan J."/>
            <person name="Park H.-J."/>
            <person name="Ramirez L."/>
            <person name="Alfaro M."/>
            <person name="Sun H."/>
            <person name="Tritt A."/>
            <person name="Yoshinaga Y."/>
            <person name="Zwiers L.-H."/>
            <person name="Turgeon B.G."/>
            <person name="Goodwin S.B."/>
            <person name="Spatafora J.W."/>
            <person name="Crous P.W."/>
            <person name="Grigoriev I.V."/>
        </authorList>
    </citation>
    <scope>NUCLEOTIDE SEQUENCE</scope>
    <source>
        <strain evidence="5 7">CBS 781.70</strain>
    </source>
</reference>
<dbReference type="Gene3D" id="3.30.710.10">
    <property type="entry name" value="Potassium Channel Kv1.1, Chain A"/>
    <property type="match status" value="2"/>
</dbReference>
<dbReference type="InterPro" id="IPR036770">
    <property type="entry name" value="Ankyrin_rpt-contain_sf"/>
</dbReference>
<keyword evidence="1" id="KW-0677">Repeat</keyword>
<feature type="repeat" description="RCC1" evidence="2">
    <location>
        <begin position="337"/>
        <end position="390"/>
    </location>
</feature>
<feature type="region of interest" description="Disordered" evidence="3">
    <location>
        <begin position="1173"/>
        <end position="1193"/>
    </location>
</feature>
<reference evidence="7" key="2">
    <citation type="submission" date="2020-04" db="EMBL/GenBank/DDBJ databases">
        <authorList>
            <consortium name="NCBI Genome Project"/>
        </authorList>
    </citation>
    <scope>NUCLEOTIDE SEQUENCE</scope>
    <source>
        <strain evidence="7">CBS 781.70</strain>
    </source>
</reference>
<dbReference type="PANTHER" id="PTHR22872">
    <property type="entry name" value="BTK-BINDING PROTEIN-RELATED"/>
    <property type="match status" value="1"/>
</dbReference>
<organism evidence="5">
    <name type="scientific">Eremomyces bilateralis CBS 781.70</name>
    <dbReference type="NCBI Taxonomy" id="1392243"/>
    <lineage>
        <taxon>Eukaryota</taxon>
        <taxon>Fungi</taxon>
        <taxon>Dikarya</taxon>
        <taxon>Ascomycota</taxon>
        <taxon>Pezizomycotina</taxon>
        <taxon>Dothideomycetes</taxon>
        <taxon>Dothideomycetes incertae sedis</taxon>
        <taxon>Eremomycetales</taxon>
        <taxon>Eremomycetaceae</taxon>
        <taxon>Eremomyces</taxon>
    </lineage>
</organism>
<proteinExistence type="predicted"/>
<feature type="repeat" description="RCC1" evidence="2">
    <location>
        <begin position="391"/>
        <end position="450"/>
    </location>
</feature>
<dbReference type="OrthoDB" id="1893551at2759"/>
<feature type="compositionally biased region" description="Polar residues" evidence="3">
    <location>
        <begin position="1173"/>
        <end position="1182"/>
    </location>
</feature>
<dbReference type="InterPro" id="IPR009091">
    <property type="entry name" value="RCC1/BLIP-II"/>
</dbReference>
<dbReference type="EMBL" id="ML975170">
    <property type="protein sequence ID" value="KAF1809829.1"/>
    <property type="molecule type" value="Genomic_DNA"/>
</dbReference>
<dbReference type="AlphaFoldDB" id="A0A6G1FW30"/>
<dbReference type="InterPro" id="IPR051625">
    <property type="entry name" value="Signaling_Regulatory_Domain"/>
</dbReference>
<dbReference type="Gene3D" id="1.25.40.20">
    <property type="entry name" value="Ankyrin repeat-containing domain"/>
    <property type="match status" value="1"/>
</dbReference>
<dbReference type="InterPro" id="IPR000210">
    <property type="entry name" value="BTB/POZ_dom"/>
</dbReference>
<dbReference type="Pfam" id="PF00651">
    <property type="entry name" value="BTB"/>
    <property type="match status" value="1"/>
</dbReference>
<accession>A0A6G1FW30</accession>
<keyword evidence="6" id="KW-1185">Reference proteome</keyword>
<evidence type="ECO:0000313" key="6">
    <source>
        <dbReference type="Proteomes" id="UP000504638"/>
    </source>
</evidence>
<dbReference type="GeneID" id="54422061"/>
<dbReference type="Pfam" id="PF13540">
    <property type="entry name" value="RCC1_2"/>
    <property type="match status" value="1"/>
</dbReference>
<dbReference type="InterPro" id="IPR000408">
    <property type="entry name" value="Reg_chr_condens"/>
</dbReference>
<evidence type="ECO:0000313" key="7">
    <source>
        <dbReference type="RefSeq" id="XP_033531460.1"/>
    </source>
</evidence>
<dbReference type="SUPFAM" id="SSF50985">
    <property type="entry name" value="RCC1/BLIP-II"/>
    <property type="match status" value="1"/>
</dbReference>
<dbReference type="SUPFAM" id="SSF54695">
    <property type="entry name" value="POZ domain"/>
    <property type="match status" value="1"/>
</dbReference>
<dbReference type="PROSITE" id="PS50012">
    <property type="entry name" value="RCC1_3"/>
    <property type="match status" value="2"/>
</dbReference>
<dbReference type="Gene3D" id="2.130.10.30">
    <property type="entry name" value="Regulator of chromosome condensation 1/beta-lactamase-inhibitor protein II"/>
    <property type="match status" value="1"/>
</dbReference>
<evidence type="ECO:0000256" key="1">
    <source>
        <dbReference type="ARBA" id="ARBA00022737"/>
    </source>
</evidence>
<reference evidence="7" key="3">
    <citation type="submission" date="2025-04" db="UniProtKB">
        <authorList>
            <consortium name="RefSeq"/>
        </authorList>
    </citation>
    <scope>IDENTIFICATION</scope>
    <source>
        <strain evidence="7">CBS 781.70</strain>
    </source>
</reference>
<evidence type="ECO:0000313" key="5">
    <source>
        <dbReference type="EMBL" id="KAF1809829.1"/>
    </source>
</evidence>
<evidence type="ECO:0000259" key="4">
    <source>
        <dbReference type="PROSITE" id="PS50097"/>
    </source>
</evidence>
<dbReference type="PROSITE" id="PS50097">
    <property type="entry name" value="BTB"/>
    <property type="match status" value="1"/>
</dbReference>
<protein>
    <submittedName>
        <fullName evidence="5 7">RCC1/BLIP-II</fullName>
    </submittedName>
</protein>
<dbReference type="SUPFAM" id="SSF48403">
    <property type="entry name" value="Ankyrin repeat"/>
    <property type="match status" value="1"/>
</dbReference>
<dbReference type="InterPro" id="IPR011333">
    <property type="entry name" value="SKP1/BTB/POZ_sf"/>
</dbReference>
<dbReference type="PANTHER" id="PTHR22872:SF2">
    <property type="entry name" value="INHIBITOR OF BRUTON TYROSINE KINASE"/>
    <property type="match status" value="1"/>
</dbReference>
<gene>
    <name evidence="5 7" type="ORF">P152DRAFT_476229</name>
</gene>
<feature type="domain" description="BTB" evidence="4">
    <location>
        <begin position="889"/>
        <end position="959"/>
    </location>
</feature>
<evidence type="ECO:0000256" key="2">
    <source>
        <dbReference type="PROSITE-ProRule" id="PRU00235"/>
    </source>
</evidence>
<dbReference type="SMART" id="SM00225">
    <property type="entry name" value="BTB"/>
    <property type="match status" value="1"/>
</dbReference>
<evidence type="ECO:0000256" key="3">
    <source>
        <dbReference type="SAM" id="MobiDB-lite"/>
    </source>
</evidence>